<accession>A0A9C6WV55</accession>
<feature type="transmembrane region" description="Helical" evidence="6">
    <location>
        <begin position="66"/>
        <end position="85"/>
    </location>
</feature>
<feature type="domain" description="GOST seven transmembrane" evidence="7">
    <location>
        <begin position="1"/>
        <end position="117"/>
    </location>
</feature>
<comment type="subcellular location">
    <subcellularLocation>
        <location evidence="1">Membrane</location>
        <topology evidence="1">Multi-pass membrane protein</topology>
    </subcellularLocation>
</comment>
<dbReference type="Pfam" id="PF06814">
    <property type="entry name" value="GOST_TM"/>
    <property type="match status" value="1"/>
</dbReference>
<keyword evidence="5 6" id="KW-0472">Membrane</keyword>
<evidence type="ECO:0000256" key="1">
    <source>
        <dbReference type="ARBA" id="ARBA00004141"/>
    </source>
</evidence>
<sequence length="255" mass="28346">MAVWYFEYANLNANGSRPMGITVWAISLSTVKKTMSRLLLLIVSMGYGVVRSIIGGSEMSSKSRMMIVAILYIVDSEALLLIEHLSNINDFFGNAKLLVVLLFALIPALFSRSSLLCLAPSRSYSGSYIVDAAATNYKLPYLRFFSSSPSFFNSFLAVDYSSGSSVCASFKQRQLCLRFLQTVVVPSVLSSISFVCAFFRQRQFRLRFLHTSAVQSNINSVGSVELLILIHLIHMIDIWFSGIGHFGSPDCYVFS</sequence>
<evidence type="ECO:0000313" key="9">
    <source>
        <dbReference type="RefSeq" id="XP_052116628.1"/>
    </source>
</evidence>
<reference evidence="9" key="2">
    <citation type="submission" date="2025-08" db="UniProtKB">
        <authorList>
            <consortium name="RefSeq"/>
        </authorList>
    </citation>
    <scope>IDENTIFICATION</scope>
    <source>
        <tissue evidence="9">Whole plant</tissue>
    </source>
</reference>
<proteinExistence type="predicted"/>
<evidence type="ECO:0000256" key="4">
    <source>
        <dbReference type="ARBA" id="ARBA00022989"/>
    </source>
</evidence>
<feature type="transmembrane region" description="Helical" evidence="6">
    <location>
        <begin position="34"/>
        <end position="54"/>
    </location>
</feature>
<dbReference type="RefSeq" id="XP_052116628.1">
    <property type="nucleotide sequence ID" value="XM_052260668.1"/>
</dbReference>
<reference evidence="8" key="1">
    <citation type="journal article" date="2016" name="Nat. Genet.">
        <title>The genome sequences of Arachis duranensis and Arachis ipaensis, the diploid ancestors of cultivated peanut.</title>
        <authorList>
            <person name="Bertioli D.J."/>
            <person name="Cannon S.B."/>
            <person name="Froenicke L."/>
            <person name="Huang G."/>
            <person name="Farmer A.D."/>
            <person name="Cannon E.K."/>
            <person name="Liu X."/>
            <person name="Gao D."/>
            <person name="Clevenger J."/>
            <person name="Dash S."/>
            <person name="Ren L."/>
            <person name="Moretzsohn M.C."/>
            <person name="Shirasawa K."/>
            <person name="Huang W."/>
            <person name="Vidigal B."/>
            <person name="Abernathy B."/>
            <person name="Chu Y."/>
            <person name="Niederhuth C.E."/>
            <person name="Umale P."/>
            <person name="Araujo A.C."/>
            <person name="Kozik A."/>
            <person name="Kim K.D."/>
            <person name="Burow M.D."/>
            <person name="Varshney R.K."/>
            <person name="Wang X."/>
            <person name="Zhang X."/>
            <person name="Barkley N."/>
            <person name="Guimaraes P.M."/>
            <person name="Isobe S."/>
            <person name="Guo B."/>
            <person name="Liao B."/>
            <person name="Stalker H.T."/>
            <person name="Schmitz R.J."/>
            <person name="Scheffler B.E."/>
            <person name="Leal-Bertioli S.C."/>
            <person name="Xun X."/>
            <person name="Jackson S.A."/>
            <person name="Michelmore R."/>
            <person name="Ozias-Akins P."/>
        </authorList>
    </citation>
    <scope>NUCLEOTIDE SEQUENCE [LARGE SCALE GENOMIC DNA]</scope>
    <source>
        <strain evidence="8">cv. V14167</strain>
    </source>
</reference>
<keyword evidence="3" id="KW-0732">Signal</keyword>
<dbReference type="GO" id="GO:0005794">
    <property type="term" value="C:Golgi apparatus"/>
    <property type="evidence" value="ECO:0007669"/>
    <property type="project" value="TreeGrafter"/>
</dbReference>
<keyword evidence="8" id="KW-1185">Reference proteome</keyword>
<dbReference type="InterPro" id="IPR009637">
    <property type="entry name" value="GPR107/GPR108-like"/>
</dbReference>
<dbReference type="AlphaFoldDB" id="A0A9C6WV55"/>
<dbReference type="PANTHER" id="PTHR21229:SF55">
    <property type="entry name" value="EXPRESSED PROTEIN-RELATED"/>
    <property type="match status" value="1"/>
</dbReference>
<evidence type="ECO:0000259" key="7">
    <source>
        <dbReference type="Pfam" id="PF06814"/>
    </source>
</evidence>
<name>A0A9C6WV55_ARADU</name>
<keyword evidence="4 6" id="KW-1133">Transmembrane helix</keyword>
<feature type="transmembrane region" description="Helical" evidence="6">
    <location>
        <begin position="178"/>
        <end position="199"/>
    </location>
</feature>
<evidence type="ECO:0000256" key="2">
    <source>
        <dbReference type="ARBA" id="ARBA00022692"/>
    </source>
</evidence>
<dbReference type="GeneID" id="127746690"/>
<dbReference type="PANTHER" id="PTHR21229">
    <property type="entry name" value="LUNG SEVEN TRANSMEMBRANE RECEPTOR"/>
    <property type="match status" value="1"/>
</dbReference>
<feature type="transmembrane region" description="Helical" evidence="6">
    <location>
        <begin position="97"/>
        <end position="119"/>
    </location>
</feature>
<keyword evidence="2 6" id="KW-0812">Transmembrane</keyword>
<dbReference type="GO" id="GO:0016020">
    <property type="term" value="C:membrane"/>
    <property type="evidence" value="ECO:0007669"/>
    <property type="project" value="UniProtKB-SubCell"/>
</dbReference>
<gene>
    <name evidence="9" type="primary">LOC127746690</name>
</gene>
<dbReference type="InterPro" id="IPR053937">
    <property type="entry name" value="GOST_TM"/>
</dbReference>
<evidence type="ECO:0000256" key="3">
    <source>
        <dbReference type="ARBA" id="ARBA00022729"/>
    </source>
</evidence>
<protein>
    <submittedName>
        <fullName evidence="9">Uncharacterized protein LOC127746690</fullName>
    </submittedName>
</protein>
<dbReference type="KEGG" id="adu:127746690"/>
<evidence type="ECO:0000256" key="6">
    <source>
        <dbReference type="SAM" id="Phobius"/>
    </source>
</evidence>
<organism evidence="8 9">
    <name type="scientific">Arachis duranensis</name>
    <name type="common">Wild peanut</name>
    <dbReference type="NCBI Taxonomy" id="130453"/>
    <lineage>
        <taxon>Eukaryota</taxon>
        <taxon>Viridiplantae</taxon>
        <taxon>Streptophyta</taxon>
        <taxon>Embryophyta</taxon>
        <taxon>Tracheophyta</taxon>
        <taxon>Spermatophyta</taxon>
        <taxon>Magnoliopsida</taxon>
        <taxon>eudicotyledons</taxon>
        <taxon>Gunneridae</taxon>
        <taxon>Pentapetalae</taxon>
        <taxon>rosids</taxon>
        <taxon>fabids</taxon>
        <taxon>Fabales</taxon>
        <taxon>Fabaceae</taxon>
        <taxon>Papilionoideae</taxon>
        <taxon>50 kb inversion clade</taxon>
        <taxon>dalbergioids sensu lato</taxon>
        <taxon>Dalbergieae</taxon>
        <taxon>Pterocarpus clade</taxon>
        <taxon>Arachis</taxon>
    </lineage>
</organism>
<evidence type="ECO:0000256" key="5">
    <source>
        <dbReference type="ARBA" id="ARBA00023136"/>
    </source>
</evidence>
<evidence type="ECO:0000313" key="8">
    <source>
        <dbReference type="Proteomes" id="UP000515211"/>
    </source>
</evidence>
<dbReference type="Proteomes" id="UP000515211">
    <property type="component" value="Chromosome 4"/>
</dbReference>